<evidence type="ECO:0000313" key="2">
    <source>
        <dbReference type="EMBL" id="SDF14574.1"/>
    </source>
</evidence>
<protein>
    <recommendedName>
        <fullName evidence="4">TerB family tellurite resistance protein</fullName>
    </recommendedName>
</protein>
<keyword evidence="1" id="KW-0732">Signal</keyword>
<dbReference type="AlphaFoldDB" id="A0A1G7IPV0"/>
<dbReference type="Proteomes" id="UP000199072">
    <property type="component" value="Unassembled WGS sequence"/>
</dbReference>
<dbReference type="STRING" id="1391627.SAMN05216464_113110"/>
<evidence type="ECO:0000256" key="1">
    <source>
        <dbReference type="SAM" id="SignalP"/>
    </source>
</evidence>
<feature type="chain" id="PRO_5011712518" description="TerB family tellurite resistance protein" evidence="1">
    <location>
        <begin position="28"/>
        <end position="219"/>
    </location>
</feature>
<keyword evidence="3" id="KW-1185">Reference proteome</keyword>
<dbReference type="RefSeq" id="WP_091153251.1">
    <property type="nucleotide sequence ID" value="NZ_FNAI01000013.1"/>
</dbReference>
<name>A0A1G7IPV0_9SPHI</name>
<feature type="signal peptide" evidence="1">
    <location>
        <begin position="1"/>
        <end position="27"/>
    </location>
</feature>
<evidence type="ECO:0008006" key="4">
    <source>
        <dbReference type="Google" id="ProtNLM"/>
    </source>
</evidence>
<accession>A0A1G7IPV0</accession>
<organism evidence="2 3">
    <name type="scientific">Mucilaginibacter pineti</name>
    <dbReference type="NCBI Taxonomy" id="1391627"/>
    <lineage>
        <taxon>Bacteria</taxon>
        <taxon>Pseudomonadati</taxon>
        <taxon>Bacteroidota</taxon>
        <taxon>Sphingobacteriia</taxon>
        <taxon>Sphingobacteriales</taxon>
        <taxon>Sphingobacteriaceae</taxon>
        <taxon>Mucilaginibacter</taxon>
    </lineage>
</organism>
<sequence length="219" mass="24515">MIQIKKILCPVLGLACIQFLTVRPANAQNIGDLAMQLYMDGVQLAAMKSTLTELRKGFQIVSNGYGNVKNISKGNFDVHKTFLDGLMAVSPAVRKYYKVREIADDQIRIVSERKQALQRIRESGNFNPQEISYISGVYENLVIQSLQNLDDLIMVTTAGKLRMSDDERLKSIDRIHASMQDKVAFMQGFGNDTRLVSFQRERAKLASATVSGMHGIVQN</sequence>
<reference evidence="2 3" key="1">
    <citation type="submission" date="2016-10" db="EMBL/GenBank/DDBJ databases">
        <authorList>
            <person name="de Groot N.N."/>
        </authorList>
    </citation>
    <scope>NUCLEOTIDE SEQUENCE [LARGE SCALE GENOMIC DNA]</scope>
    <source>
        <strain evidence="2 3">47C3B</strain>
    </source>
</reference>
<dbReference type="EMBL" id="FNAI01000013">
    <property type="protein sequence ID" value="SDF14574.1"/>
    <property type="molecule type" value="Genomic_DNA"/>
</dbReference>
<evidence type="ECO:0000313" key="3">
    <source>
        <dbReference type="Proteomes" id="UP000199072"/>
    </source>
</evidence>
<dbReference type="OrthoDB" id="826958at2"/>
<gene>
    <name evidence="2" type="ORF">SAMN05216464_113110</name>
</gene>
<proteinExistence type="predicted"/>